<proteinExistence type="predicted"/>
<reference evidence="2 3" key="1">
    <citation type="submission" date="2013-08" db="EMBL/GenBank/DDBJ databases">
        <authorList>
            <person name="Durkin A.S."/>
            <person name="Haft D.R."/>
            <person name="McCorrison J."/>
            <person name="Torralba M."/>
            <person name="Gillis M."/>
            <person name="Haft D.H."/>
            <person name="Methe B."/>
            <person name="Sutton G."/>
            <person name="Nelson K.E."/>
        </authorList>
    </citation>
    <scope>NUCLEOTIDE SEQUENCE [LARGE SCALE GENOMIC DNA]</scope>
    <source>
        <strain evidence="2 3">F0067</strain>
    </source>
</reference>
<dbReference type="Pfam" id="PF03051">
    <property type="entry name" value="Peptidase_C1_2"/>
    <property type="match status" value="1"/>
</dbReference>
<accession>U2P3A7</accession>
<dbReference type="AlphaFoldDB" id="U2P3A7"/>
<protein>
    <submittedName>
        <fullName evidence="2">Peptidase C1-like domain protein</fullName>
    </submittedName>
</protein>
<gene>
    <name evidence="2" type="ORF">HMPREF9135_1043</name>
</gene>
<dbReference type="Proteomes" id="UP000016648">
    <property type="component" value="Unassembled WGS sequence"/>
</dbReference>
<organism evidence="2 3">
    <name type="scientific">Segatella baroniae F0067</name>
    <dbReference type="NCBI Taxonomy" id="1115809"/>
    <lineage>
        <taxon>Bacteria</taxon>
        <taxon>Pseudomonadati</taxon>
        <taxon>Bacteroidota</taxon>
        <taxon>Bacteroidia</taxon>
        <taxon>Bacteroidales</taxon>
        <taxon>Prevotellaceae</taxon>
        <taxon>Segatella</taxon>
    </lineage>
</organism>
<dbReference type="GO" id="GO:0070005">
    <property type="term" value="F:cysteine-type aminopeptidase activity"/>
    <property type="evidence" value="ECO:0007669"/>
    <property type="project" value="InterPro"/>
</dbReference>
<evidence type="ECO:0000256" key="1">
    <source>
        <dbReference type="SAM" id="MobiDB-lite"/>
    </source>
</evidence>
<evidence type="ECO:0000313" key="2">
    <source>
        <dbReference type="EMBL" id="ERK38184.1"/>
    </source>
</evidence>
<dbReference type="Gene3D" id="3.90.70.10">
    <property type="entry name" value="Cysteine proteinases"/>
    <property type="match status" value="1"/>
</dbReference>
<dbReference type="InterPro" id="IPR004134">
    <property type="entry name" value="Peptidase_C1B"/>
</dbReference>
<sequence>MRMPPFFRNFAMRKPPATARPPRRKKMKMKESACSFKEVRTASTPSPRTVLKWPTGLLTLPFLLLGCGRSTPPKPTPRPRLTTEVMLKTTPVKDQGRSELCWVYAMLATIETEHLTQGDSVNLSPDYIARLYLTQQARSHYLGHGRTAITLRGTAPMLLRLVQTYGLVPYDSYPERESRANCNVLCRQLEQASRHAPDLNRLQRRADDLLDQGLGVLPADRVYMLGASYTPLEFAHSVCRADEYEALTSFTHHPFGRRFALEVPDNRMGDLCLNLPLDTLVSRVDRSLRHGHPVCWEGDISNDGFSFASGTARVDPRLHVGQALRQRLFERRQTTDDHCMALVGIVRTRKGHKLYVAKNSWGTGNAFGGFVYMNENYLRQNTICVVMKRSY</sequence>
<evidence type="ECO:0000313" key="3">
    <source>
        <dbReference type="Proteomes" id="UP000016648"/>
    </source>
</evidence>
<dbReference type="InterPro" id="IPR038765">
    <property type="entry name" value="Papain-like_cys_pep_sf"/>
</dbReference>
<feature type="region of interest" description="Disordered" evidence="1">
    <location>
        <begin position="12"/>
        <end position="40"/>
    </location>
</feature>
<comment type="caution">
    <text evidence="2">The sequence shown here is derived from an EMBL/GenBank/DDBJ whole genome shotgun (WGS) entry which is preliminary data.</text>
</comment>
<dbReference type="EMBL" id="AWEY01000044">
    <property type="protein sequence ID" value="ERK38184.1"/>
    <property type="molecule type" value="Genomic_DNA"/>
</dbReference>
<dbReference type="PATRIC" id="fig|1115809.3.peg.2525"/>
<dbReference type="GO" id="GO:0006508">
    <property type="term" value="P:proteolysis"/>
    <property type="evidence" value="ECO:0007669"/>
    <property type="project" value="InterPro"/>
</dbReference>
<keyword evidence="3" id="KW-1185">Reference proteome</keyword>
<name>U2P3A7_9BACT</name>
<dbReference type="SUPFAM" id="SSF54001">
    <property type="entry name" value="Cysteine proteinases"/>
    <property type="match status" value="1"/>
</dbReference>